<dbReference type="InterPro" id="IPR013249">
    <property type="entry name" value="RNA_pol_sigma70_r4_t2"/>
</dbReference>
<sequence length="308" mass="34264">MSQGSATDFETHRPALKGLAYRMLGTVSDAEDVVQEAYLRWHGMDTRGVDSPGTYLSTIVSRLCLDRWKEARHQRETYVGPWLPEPVVHESDGPDAVNDLAHDVSFALMLALERLSPLERAAFLLHDVFEMDFREVAIALDRSESACRQLAKRARHHVQAARPRFEADPDQGERLAEAFFTASRSGDTGTLRAVLAEHVVLHTDGGGIRSAALRLIYGSDRISRFFAGLARKKVYPPRWSRRVTLNGLPGILTLEADGILQATSVALHDGRITNIYVIRNPNKLDHLTHLAPDSMRNALQTDNGRSPA</sequence>
<gene>
    <name evidence="4" type="ORF">EZI54_11970</name>
</gene>
<dbReference type="SUPFAM" id="SSF88659">
    <property type="entry name" value="Sigma3 and sigma4 domains of RNA polymerase sigma factors"/>
    <property type="match status" value="1"/>
</dbReference>
<dbReference type="InterPro" id="IPR014303">
    <property type="entry name" value="RNA_pol_sigma-70_ECF"/>
</dbReference>
<protein>
    <submittedName>
        <fullName evidence="4">RNA polymerase sigma-70 factor</fullName>
    </submittedName>
</protein>
<keyword evidence="5" id="KW-1185">Reference proteome</keyword>
<proteinExistence type="predicted"/>
<dbReference type="Gene3D" id="1.10.10.10">
    <property type="entry name" value="Winged helix-like DNA-binding domain superfamily/Winged helix DNA-binding domain"/>
    <property type="match status" value="1"/>
</dbReference>
<feature type="domain" description="RNA polymerase sigma factor 70 region 4 type 2" evidence="3">
    <location>
        <begin position="107"/>
        <end position="156"/>
    </location>
</feature>
<dbReference type="Pfam" id="PF04542">
    <property type="entry name" value="Sigma70_r2"/>
    <property type="match status" value="1"/>
</dbReference>
<name>A0ABY1ZJI0_9GAMM</name>
<dbReference type="InterPro" id="IPR014284">
    <property type="entry name" value="RNA_pol_sigma-70_dom"/>
</dbReference>
<dbReference type="InterPro" id="IPR013325">
    <property type="entry name" value="RNA_pol_sigma_r2"/>
</dbReference>
<evidence type="ECO:0000313" key="4">
    <source>
        <dbReference type="EMBL" id="TBW55165.1"/>
    </source>
</evidence>
<dbReference type="InterPro" id="IPR007627">
    <property type="entry name" value="RNA_pol_sigma70_r2"/>
</dbReference>
<dbReference type="Proteomes" id="UP000313645">
    <property type="component" value="Unassembled WGS sequence"/>
</dbReference>
<dbReference type="EMBL" id="SJDL01000017">
    <property type="protein sequence ID" value="TBW55165.1"/>
    <property type="molecule type" value="Genomic_DNA"/>
</dbReference>
<evidence type="ECO:0000259" key="2">
    <source>
        <dbReference type="Pfam" id="PF04542"/>
    </source>
</evidence>
<reference evidence="4 5" key="1">
    <citation type="submission" date="2019-02" db="EMBL/GenBank/DDBJ databases">
        <title>Marinobacter halodurans sp. nov., a marine bacterium isolated from sea tidal flat.</title>
        <authorList>
            <person name="Yoo Y."/>
            <person name="Lee D.W."/>
            <person name="Kim B.S."/>
            <person name="Kim J.-J."/>
        </authorList>
    </citation>
    <scope>NUCLEOTIDE SEQUENCE [LARGE SCALE GENOMIC DNA]</scope>
    <source>
        <strain evidence="4 5">YJ-S3-2</strain>
    </source>
</reference>
<feature type="domain" description="RNA polymerase sigma-70 region 2" evidence="2">
    <location>
        <begin position="9"/>
        <end position="72"/>
    </location>
</feature>
<comment type="caution">
    <text evidence="4">The sequence shown here is derived from an EMBL/GenBank/DDBJ whole genome shotgun (WGS) entry which is preliminary data.</text>
</comment>
<accession>A0ABY1ZJI0</accession>
<organism evidence="4 5">
    <name type="scientific">Marinobacter halodurans</name>
    <dbReference type="NCBI Taxonomy" id="2528979"/>
    <lineage>
        <taxon>Bacteria</taxon>
        <taxon>Pseudomonadati</taxon>
        <taxon>Pseudomonadota</taxon>
        <taxon>Gammaproteobacteria</taxon>
        <taxon>Pseudomonadales</taxon>
        <taxon>Marinobacteraceae</taxon>
        <taxon>Marinobacter</taxon>
    </lineage>
</organism>
<dbReference type="RefSeq" id="WP_131482121.1">
    <property type="nucleotide sequence ID" value="NZ_SJDL01000017.1"/>
</dbReference>
<dbReference type="InterPro" id="IPR052704">
    <property type="entry name" value="ECF_Sigma-70_Domain"/>
</dbReference>
<dbReference type="SUPFAM" id="SSF88946">
    <property type="entry name" value="Sigma2 domain of RNA polymerase sigma factors"/>
    <property type="match status" value="1"/>
</dbReference>
<dbReference type="Pfam" id="PF08281">
    <property type="entry name" value="Sigma70_r4_2"/>
    <property type="match status" value="1"/>
</dbReference>
<dbReference type="InterPro" id="IPR032710">
    <property type="entry name" value="NTF2-like_dom_sf"/>
</dbReference>
<evidence type="ECO:0000259" key="3">
    <source>
        <dbReference type="Pfam" id="PF08281"/>
    </source>
</evidence>
<dbReference type="SUPFAM" id="SSF54427">
    <property type="entry name" value="NTF2-like"/>
    <property type="match status" value="1"/>
</dbReference>
<dbReference type="InterPro" id="IPR013324">
    <property type="entry name" value="RNA_pol_sigma_r3/r4-like"/>
</dbReference>
<dbReference type="Gene3D" id="1.10.1740.10">
    <property type="match status" value="1"/>
</dbReference>
<dbReference type="InterPro" id="IPR036388">
    <property type="entry name" value="WH-like_DNA-bd_sf"/>
</dbReference>
<dbReference type="NCBIfam" id="TIGR02937">
    <property type="entry name" value="sigma70-ECF"/>
    <property type="match status" value="1"/>
</dbReference>
<dbReference type="PANTHER" id="PTHR30173:SF43">
    <property type="entry name" value="ECF RNA POLYMERASE SIGMA FACTOR SIGI-RELATED"/>
    <property type="match status" value="1"/>
</dbReference>
<evidence type="ECO:0000313" key="5">
    <source>
        <dbReference type="Proteomes" id="UP000313645"/>
    </source>
</evidence>
<evidence type="ECO:0000256" key="1">
    <source>
        <dbReference type="ARBA" id="ARBA00011344"/>
    </source>
</evidence>
<comment type="subunit">
    <text evidence="1">Interacts transiently with the RNA polymerase catalytic core formed by RpoA, RpoB, RpoC and RpoZ (2 alpha, 1 beta, 1 beta' and 1 omega subunit) to form the RNA polymerase holoenzyme that can initiate transcription.</text>
</comment>
<dbReference type="PANTHER" id="PTHR30173">
    <property type="entry name" value="SIGMA 19 FACTOR"/>
    <property type="match status" value="1"/>
</dbReference>
<dbReference type="NCBIfam" id="TIGR02957">
    <property type="entry name" value="SigX4"/>
    <property type="match status" value="1"/>
</dbReference>
<dbReference type="NCBIfam" id="NF007214">
    <property type="entry name" value="PRK09636.1"/>
    <property type="match status" value="1"/>
</dbReference>